<evidence type="ECO:0000256" key="3">
    <source>
        <dbReference type="ARBA" id="ARBA00022603"/>
    </source>
</evidence>
<feature type="compositionally biased region" description="Gly residues" evidence="12">
    <location>
        <begin position="165"/>
        <end position="174"/>
    </location>
</feature>
<evidence type="ECO:0000256" key="4">
    <source>
        <dbReference type="ARBA" id="ARBA00022679"/>
    </source>
</evidence>
<reference evidence="13" key="1">
    <citation type="journal article" date="2012" name="Nat. Biotechnol.">
        <title>Reference genome sequence of the model plant Setaria.</title>
        <authorList>
            <person name="Bennetzen J.L."/>
            <person name="Schmutz J."/>
            <person name="Wang H."/>
            <person name="Percifield R."/>
            <person name="Hawkins J."/>
            <person name="Pontaroli A.C."/>
            <person name="Estep M."/>
            <person name="Feng L."/>
            <person name="Vaughn J.N."/>
            <person name="Grimwood J."/>
            <person name="Jenkins J."/>
            <person name="Barry K."/>
            <person name="Lindquist E."/>
            <person name="Hellsten U."/>
            <person name="Deshpande S."/>
            <person name="Wang X."/>
            <person name="Wu X."/>
            <person name="Mitros T."/>
            <person name="Triplett J."/>
            <person name="Yang X."/>
            <person name="Ye C.Y."/>
            <person name="Mauro-Herrera M."/>
            <person name="Wang L."/>
            <person name="Li P."/>
            <person name="Sharma M."/>
            <person name="Sharma R."/>
            <person name="Ronald P.C."/>
            <person name="Panaud O."/>
            <person name="Kellogg E.A."/>
            <person name="Brutnell T.P."/>
            <person name="Doust A.N."/>
            <person name="Tuskan G.A."/>
            <person name="Rokhsar D."/>
            <person name="Devos K.M."/>
        </authorList>
    </citation>
    <scope>NUCLEOTIDE SEQUENCE [LARGE SCALE GENOMIC DNA]</scope>
    <source>
        <strain evidence="13">Yugu1</strain>
    </source>
</reference>
<evidence type="ECO:0000256" key="1">
    <source>
        <dbReference type="ARBA" id="ARBA00004606"/>
    </source>
</evidence>
<protein>
    <recommendedName>
        <fullName evidence="11">Methyltransferase</fullName>
        <ecNumber evidence="11">2.1.1.-</ecNumber>
    </recommendedName>
</protein>
<keyword evidence="9 11" id="KW-0325">Glycoprotein</keyword>
<dbReference type="SUPFAM" id="SSF53335">
    <property type="entry name" value="S-adenosyl-L-methionine-dependent methyltransferases"/>
    <property type="match status" value="2"/>
</dbReference>
<gene>
    <name evidence="13" type="ORF">SETIT_5G366800v2</name>
</gene>
<evidence type="ECO:0000256" key="6">
    <source>
        <dbReference type="ARBA" id="ARBA00022968"/>
    </source>
</evidence>
<feature type="compositionally biased region" description="Low complexity" evidence="12">
    <location>
        <begin position="54"/>
        <end position="65"/>
    </location>
</feature>
<keyword evidence="3 11" id="KW-0489">Methyltransferase</keyword>
<dbReference type="PANTHER" id="PTHR10108:SF1101">
    <property type="entry name" value="METHYLTRANSFERASE"/>
    <property type="match status" value="1"/>
</dbReference>
<keyword evidence="4 11" id="KW-0808">Transferase</keyword>
<dbReference type="Gene3D" id="3.40.50.150">
    <property type="entry name" value="Vaccinia Virus protein VP39"/>
    <property type="match status" value="1"/>
</dbReference>
<dbReference type="Pfam" id="PF03141">
    <property type="entry name" value="Methyltransf_29"/>
    <property type="match status" value="1"/>
</dbReference>
<keyword evidence="8" id="KW-0472">Membrane</keyword>
<comment type="subcellular location">
    <subcellularLocation>
        <location evidence="10">Endomembrane system</location>
        <topology evidence="10">Single-pass membrane protein</topology>
    </subcellularLocation>
    <subcellularLocation>
        <location evidence="1 11">Membrane</location>
        <topology evidence="1 11">Single-pass type II membrane protein</topology>
    </subcellularLocation>
</comment>
<evidence type="ECO:0000256" key="10">
    <source>
        <dbReference type="ARBA" id="ARBA00037847"/>
    </source>
</evidence>
<evidence type="ECO:0000313" key="13">
    <source>
        <dbReference type="EMBL" id="RCV27953.1"/>
    </source>
</evidence>
<dbReference type="InterPro" id="IPR029063">
    <property type="entry name" value="SAM-dependent_MTases_sf"/>
</dbReference>
<evidence type="ECO:0000256" key="2">
    <source>
        <dbReference type="ARBA" id="ARBA00008361"/>
    </source>
</evidence>
<dbReference type="CDD" id="cd02440">
    <property type="entry name" value="AdoMet_MTases"/>
    <property type="match status" value="1"/>
</dbReference>
<reference evidence="13" key="2">
    <citation type="submission" date="2015-07" db="EMBL/GenBank/DDBJ databases">
        <authorList>
            <person name="Noorani M."/>
        </authorList>
    </citation>
    <scope>NUCLEOTIDE SEQUENCE</scope>
    <source>
        <strain evidence="13">Yugu1</strain>
    </source>
</reference>
<evidence type="ECO:0000256" key="7">
    <source>
        <dbReference type="ARBA" id="ARBA00022989"/>
    </source>
</evidence>
<dbReference type="OrthoDB" id="2013972at2759"/>
<dbReference type="STRING" id="4555.A0A368RCU2"/>
<evidence type="ECO:0000256" key="12">
    <source>
        <dbReference type="SAM" id="MobiDB-lite"/>
    </source>
</evidence>
<evidence type="ECO:0000256" key="8">
    <source>
        <dbReference type="ARBA" id="ARBA00023136"/>
    </source>
</evidence>
<sequence length="705" mass="77510">MAISSALSFVSDRKRPIAVAVILFIVLSSLFLLFSPAPSALPFFSSPSSHLSSSETSIPISSNASPPEAPTSVASNGISSSTSSAPVPVSANASPPIAGTAIASDGVGSSTADPPRPDAIAAAGDAEPDVPEPDRGTPPAAAEASGSAGDNETTAGVSGERDGEGQGGGGGGGAVEEPVELLSWELCEVGKGVVAADYIPCLDNVKAIKALKSLRHMEHRERHCPEPRPRCLVPLPDRYRRPVPWPLSRDMIWYNNVPHPKLVEYKKDQNWVRKSGNYFVFPGGGTQFKNGVAAYIRFIEQILPNIQWGVHTRTVLDVGCGVASFGGYLLDRNVITMSLAPKDEHEAQIQFALERGIPAFLAVIGTQKLPFPDNSFDVIHCARCRVHWYADGGKPLLELNRVLRPGGYYIWSATPVYRKDQRDVDDWNAMVSLTKSICWRTVVRSRDINKIGVVIYQKSISNSCYLKRKNNEPPMCSETDGSRSPWYTPLDSCLFPAVSSSGGENSWPISWPERLTMKHSTTSNNSSIQFSQERVDSDTDHWKDLVSEVYLNEFAVNWSSVRNVMDMNAGFGGFAASLIHQPLWVMNVVPVDQPDTLPIIFNRGLIGVYHDWCESFNTYPRTYDLLHMSYLLGPLTRRCHIIEVAAEIDRILRPGRWFVLQDTIEVIRKMEPVLRSLHYRTTIVKQQFLVAAKGFWRPGSTGSQS</sequence>
<dbReference type="FunFam" id="3.40.50.150:FF:000084">
    <property type="entry name" value="probable methyltransferase PMT23"/>
    <property type="match status" value="1"/>
</dbReference>
<feature type="region of interest" description="Disordered" evidence="12">
    <location>
        <begin position="54"/>
        <end position="176"/>
    </location>
</feature>
<evidence type="ECO:0000256" key="11">
    <source>
        <dbReference type="RuleBase" id="RU366043"/>
    </source>
</evidence>
<accession>A0A368RCU2</accession>
<keyword evidence="5" id="KW-0812">Transmembrane</keyword>
<evidence type="ECO:0000256" key="9">
    <source>
        <dbReference type="ARBA" id="ARBA00023180"/>
    </source>
</evidence>
<dbReference type="InterPro" id="IPR004159">
    <property type="entry name" value="Put_SAM_MeTrfase"/>
</dbReference>
<dbReference type="GO" id="GO:0008168">
    <property type="term" value="F:methyltransferase activity"/>
    <property type="evidence" value="ECO:0007669"/>
    <property type="project" value="UniProtKB-UniRule"/>
</dbReference>
<dbReference type="AlphaFoldDB" id="A0A368RCU2"/>
<feature type="compositionally biased region" description="Low complexity" evidence="12">
    <location>
        <begin position="72"/>
        <end position="98"/>
    </location>
</feature>
<evidence type="ECO:0000256" key="5">
    <source>
        <dbReference type="ARBA" id="ARBA00022692"/>
    </source>
</evidence>
<dbReference type="GO" id="GO:0012505">
    <property type="term" value="C:endomembrane system"/>
    <property type="evidence" value="ECO:0007669"/>
    <property type="project" value="UniProtKB-SubCell"/>
</dbReference>
<dbReference type="GO" id="GO:0032259">
    <property type="term" value="P:methylation"/>
    <property type="evidence" value="ECO:0007669"/>
    <property type="project" value="UniProtKB-KW"/>
</dbReference>
<comment type="similarity">
    <text evidence="2 11">Belongs to the methyltransferase superfamily.</text>
</comment>
<dbReference type="GO" id="GO:0016020">
    <property type="term" value="C:membrane"/>
    <property type="evidence" value="ECO:0007669"/>
    <property type="project" value="UniProtKB-SubCell"/>
</dbReference>
<organism evidence="13">
    <name type="scientific">Setaria italica</name>
    <name type="common">Foxtail millet</name>
    <name type="synonym">Panicum italicum</name>
    <dbReference type="NCBI Taxonomy" id="4555"/>
    <lineage>
        <taxon>Eukaryota</taxon>
        <taxon>Viridiplantae</taxon>
        <taxon>Streptophyta</taxon>
        <taxon>Embryophyta</taxon>
        <taxon>Tracheophyta</taxon>
        <taxon>Spermatophyta</taxon>
        <taxon>Magnoliopsida</taxon>
        <taxon>Liliopsida</taxon>
        <taxon>Poales</taxon>
        <taxon>Poaceae</taxon>
        <taxon>PACMAD clade</taxon>
        <taxon>Panicoideae</taxon>
        <taxon>Panicodae</taxon>
        <taxon>Paniceae</taxon>
        <taxon>Cenchrinae</taxon>
        <taxon>Setaria</taxon>
    </lineage>
</organism>
<dbReference type="EC" id="2.1.1.-" evidence="11"/>
<feature type="compositionally biased region" description="Low complexity" evidence="12">
    <location>
        <begin position="138"/>
        <end position="149"/>
    </location>
</feature>
<keyword evidence="6 11" id="KW-0735">Signal-anchor</keyword>
<dbReference type="KEGG" id="sita:101753697"/>
<dbReference type="EMBL" id="CM003532">
    <property type="protein sequence ID" value="RCV27953.1"/>
    <property type="molecule type" value="Genomic_DNA"/>
</dbReference>
<keyword evidence="7" id="KW-1133">Transmembrane helix</keyword>
<proteinExistence type="inferred from homology"/>
<name>A0A368RCU2_SETIT</name>
<dbReference type="PANTHER" id="PTHR10108">
    <property type="entry name" value="SAM-DEPENDENT METHYLTRANSFERASE"/>
    <property type="match status" value="1"/>
</dbReference>